<accession>A0ABT3INZ0</accession>
<keyword evidence="3" id="KW-0998">Cell outer membrane</keyword>
<organism evidence="7 8">
    <name type="scientific">Chitinophaga nivalis</name>
    <dbReference type="NCBI Taxonomy" id="2991709"/>
    <lineage>
        <taxon>Bacteria</taxon>
        <taxon>Pseudomonadati</taxon>
        <taxon>Bacteroidota</taxon>
        <taxon>Chitinophagia</taxon>
        <taxon>Chitinophagales</taxon>
        <taxon>Chitinophagaceae</taxon>
        <taxon>Chitinophaga</taxon>
    </lineage>
</organism>
<evidence type="ECO:0000256" key="4">
    <source>
        <dbReference type="SAM" id="MobiDB-lite"/>
    </source>
</evidence>
<evidence type="ECO:0000256" key="5">
    <source>
        <dbReference type="SAM" id="SignalP"/>
    </source>
</evidence>
<evidence type="ECO:0000259" key="6">
    <source>
        <dbReference type="Pfam" id="PF14905"/>
    </source>
</evidence>
<keyword evidence="8" id="KW-1185">Reference proteome</keyword>
<keyword evidence="7" id="KW-0675">Receptor</keyword>
<feature type="chain" id="PRO_5046781890" evidence="5">
    <location>
        <begin position="21"/>
        <end position="801"/>
    </location>
</feature>
<dbReference type="InterPro" id="IPR041700">
    <property type="entry name" value="OMP_b-brl_3"/>
</dbReference>
<feature type="signal peptide" evidence="5">
    <location>
        <begin position="1"/>
        <end position="20"/>
    </location>
</feature>
<dbReference type="PANTHER" id="PTHR40980">
    <property type="entry name" value="PLUG DOMAIN-CONTAINING PROTEIN"/>
    <property type="match status" value="1"/>
</dbReference>
<dbReference type="Gene3D" id="2.40.170.20">
    <property type="entry name" value="TonB-dependent receptor, beta-barrel domain"/>
    <property type="match status" value="1"/>
</dbReference>
<keyword evidence="5" id="KW-0732">Signal</keyword>
<protein>
    <submittedName>
        <fullName evidence="7">TonB-dependent receptor family protein</fullName>
    </submittedName>
</protein>
<dbReference type="Proteomes" id="UP001207742">
    <property type="component" value="Unassembled WGS sequence"/>
</dbReference>
<dbReference type="InterPro" id="IPR008969">
    <property type="entry name" value="CarboxyPept-like_regulatory"/>
</dbReference>
<dbReference type="InterPro" id="IPR037066">
    <property type="entry name" value="Plug_dom_sf"/>
</dbReference>
<dbReference type="Gene3D" id="2.60.40.1120">
    <property type="entry name" value="Carboxypeptidase-like, regulatory domain"/>
    <property type="match status" value="1"/>
</dbReference>
<reference evidence="7 8" key="1">
    <citation type="submission" date="2022-10" db="EMBL/GenBank/DDBJ databases">
        <title>Chitinophaga nivalis PC15 sp. nov., isolated from Pyeongchang county, South Korea.</title>
        <authorList>
            <person name="Trinh H.N."/>
        </authorList>
    </citation>
    <scope>NUCLEOTIDE SEQUENCE [LARGE SCALE GENOMIC DNA]</scope>
    <source>
        <strain evidence="7 8">PC14</strain>
    </source>
</reference>
<dbReference type="PANTHER" id="PTHR40980:SF4">
    <property type="entry name" value="TONB-DEPENDENT RECEPTOR-LIKE BETA-BARREL DOMAIN-CONTAINING PROTEIN"/>
    <property type="match status" value="1"/>
</dbReference>
<dbReference type="EMBL" id="JAPDNS010000002">
    <property type="protein sequence ID" value="MCW3485616.1"/>
    <property type="molecule type" value="Genomic_DNA"/>
</dbReference>
<keyword evidence="2" id="KW-0472">Membrane</keyword>
<evidence type="ECO:0000256" key="3">
    <source>
        <dbReference type="ARBA" id="ARBA00023237"/>
    </source>
</evidence>
<name>A0ABT3INZ0_9BACT</name>
<feature type="compositionally biased region" description="Polar residues" evidence="4">
    <location>
        <begin position="293"/>
        <end position="308"/>
    </location>
</feature>
<dbReference type="SUPFAM" id="SSF49464">
    <property type="entry name" value="Carboxypeptidase regulatory domain-like"/>
    <property type="match status" value="1"/>
</dbReference>
<dbReference type="Pfam" id="PF13620">
    <property type="entry name" value="CarboxypepD_reg"/>
    <property type="match status" value="1"/>
</dbReference>
<dbReference type="Pfam" id="PF14905">
    <property type="entry name" value="OMP_b-brl_3"/>
    <property type="match status" value="1"/>
</dbReference>
<dbReference type="Gene3D" id="2.170.130.10">
    <property type="entry name" value="TonB-dependent receptor, plug domain"/>
    <property type="match status" value="1"/>
</dbReference>
<sequence length="801" mass="89229">MMLKSIPLLLLCCCVLVLHAQQLPTVVTGQVADSNTRKPVEYATVVLIQAHNQKNIAHVQADNNGNFMFSGVAYGAYQVGISMLGYAPRVVDTFHLDSLHLTHRVGTRFLSPTAQQLSGVTVKGKRPLVEIKDDRLVYNVENDIDKDVAAASDIMRKIPMITVEADGTIKLRGQTNYKVLMNGRATSIVTKNPKDALRGFPASIIKRIEILTEPSAKYDAEGIGGIINIITKKNIIGYNGSIYTNYDTRGSGSGGGTISAKQGKFGLTAFANVNGYKNRSTSESMRESYVPGNKNTLQQSSSNQVHGLSGTGNLELNYDIDSTNFLTVYGGLNKGNSGNFSPQDIFHYDSLRHLTQSGYYTSENKSNSSGLDLGLDYQHKFKKPDHEFSFVANMNSSLSNSYTDNQQRNQPGTDSFYRNNNIEKNREINLQTDYSLPLRKGQKLEMGAKAVFRHVSSNYEQLIRNKDGEYIVNPARANIFQYDQNILALYATYRFKIGKKMSTTMGARLEKTFMKGEFISNNTDLASQYLNLIPTISINRQFKSLNAIVFSYSRRLQRPWIYNLNPYVNDNDPNNISYGNPNLKPAFTNSFGLYYNCMLKTTSLNIGADYSFSNNNIQNITTLDTLKGVTYTTFDNIGKTINGGISVSARVPLTSKWNIGFNGRLNYSRMETGGTANLKNSGFNVNGYMNTDYDLGRDFRADAYFYCSSGSPSLQGSTAAAYGYGFTIRKEFLHKKASVTFTADQPFRNNGVYSDETRDPNFYRSITTYTPANAYSFGFSWRFGKLQEAVSRKKGVSNSDR</sequence>
<evidence type="ECO:0000313" key="8">
    <source>
        <dbReference type="Proteomes" id="UP001207742"/>
    </source>
</evidence>
<feature type="domain" description="Outer membrane protein beta-barrel" evidence="6">
    <location>
        <begin position="379"/>
        <end position="781"/>
    </location>
</feature>
<comment type="caution">
    <text evidence="7">The sequence shown here is derived from an EMBL/GenBank/DDBJ whole genome shotgun (WGS) entry which is preliminary data.</text>
</comment>
<comment type="subcellular location">
    <subcellularLocation>
        <location evidence="1">Cell outer membrane</location>
    </subcellularLocation>
</comment>
<dbReference type="RefSeq" id="WP_264732219.1">
    <property type="nucleotide sequence ID" value="NZ_JAPDNR010000001.1"/>
</dbReference>
<proteinExistence type="predicted"/>
<feature type="region of interest" description="Disordered" evidence="4">
    <location>
        <begin position="282"/>
        <end position="308"/>
    </location>
</feature>
<dbReference type="SUPFAM" id="SSF56935">
    <property type="entry name" value="Porins"/>
    <property type="match status" value="1"/>
</dbReference>
<evidence type="ECO:0000256" key="2">
    <source>
        <dbReference type="ARBA" id="ARBA00023136"/>
    </source>
</evidence>
<gene>
    <name evidence="7" type="ORF">OL497_17040</name>
</gene>
<dbReference type="InterPro" id="IPR036942">
    <property type="entry name" value="Beta-barrel_TonB_sf"/>
</dbReference>
<evidence type="ECO:0000256" key="1">
    <source>
        <dbReference type="ARBA" id="ARBA00004442"/>
    </source>
</evidence>
<evidence type="ECO:0000313" key="7">
    <source>
        <dbReference type="EMBL" id="MCW3485616.1"/>
    </source>
</evidence>